<sequence>MSGEWEVENGEWGDEGDGGDGGITNAQCAMPNLARHHSY</sequence>
<evidence type="ECO:0000313" key="3">
    <source>
        <dbReference type="Proteomes" id="UP000232003"/>
    </source>
</evidence>
<dbReference type="EMBL" id="CP024785">
    <property type="protein sequence ID" value="AUB35681.1"/>
    <property type="molecule type" value="Genomic_DNA"/>
</dbReference>
<gene>
    <name evidence="2" type="ORF">COO91_01571</name>
</gene>
<reference evidence="2 3" key="1">
    <citation type="submission" date="2017-11" db="EMBL/GenBank/DDBJ databases">
        <title>Complete genome of a free-living desiccation-tolerant cyanobacterium and its photosynthetic adaptation to extreme terrestrial habitat.</title>
        <authorList>
            <person name="Shang J."/>
        </authorList>
    </citation>
    <scope>NUCLEOTIDE SEQUENCE [LARGE SCALE GENOMIC DNA]</scope>
    <source>
        <strain evidence="2 3">CCNUN1</strain>
    </source>
</reference>
<dbReference type="Proteomes" id="UP000232003">
    <property type="component" value="Chromosome"/>
</dbReference>
<dbReference type="AlphaFoldDB" id="A0A2K8SJS8"/>
<feature type="region of interest" description="Disordered" evidence="1">
    <location>
        <begin position="1"/>
        <end position="39"/>
    </location>
</feature>
<protein>
    <submittedName>
        <fullName evidence="2">Uncharacterized protein</fullName>
    </submittedName>
</protein>
<evidence type="ECO:0000313" key="2">
    <source>
        <dbReference type="EMBL" id="AUB35681.1"/>
    </source>
</evidence>
<accession>A0A2K8SJS8</accession>
<proteinExistence type="predicted"/>
<evidence type="ECO:0000256" key="1">
    <source>
        <dbReference type="SAM" id="MobiDB-lite"/>
    </source>
</evidence>
<keyword evidence="3" id="KW-1185">Reference proteome</keyword>
<organism evidence="2 3">
    <name type="scientific">Nostoc flagelliforme CCNUN1</name>
    <dbReference type="NCBI Taxonomy" id="2038116"/>
    <lineage>
        <taxon>Bacteria</taxon>
        <taxon>Bacillati</taxon>
        <taxon>Cyanobacteriota</taxon>
        <taxon>Cyanophyceae</taxon>
        <taxon>Nostocales</taxon>
        <taxon>Nostocaceae</taxon>
        <taxon>Nostoc</taxon>
    </lineage>
</organism>
<feature type="compositionally biased region" description="Acidic residues" evidence="1">
    <location>
        <begin position="1"/>
        <end position="18"/>
    </location>
</feature>
<name>A0A2K8SJS8_9NOSO</name>
<dbReference type="KEGG" id="nfl:COO91_01571"/>